<name>M3JZ07_CANMX</name>
<evidence type="ECO:0000313" key="1">
    <source>
        <dbReference type="EMBL" id="EMG48235.1"/>
    </source>
</evidence>
<dbReference type="HOGENOM" id="CLU_2978915_0_0_1"/>
<proteinExistence type="predicted"/>
<evidence type="ECO:0000313" key="2">
    <source>
        <dbReference type="Proteomes" id="UP000011777"/>
    </source>
</evidence>
<dbReference type="AlphaFoldDB" id="M3JZ07"/>
<comment type="caution">
    <text evidence="1">The sequence shown here is derived from an EMBL/GenBank/DDBJ whole genome shotgun (WGS) entry which is preliminary data.</text>
</comment>
<accession>M3JZ07</accession>
<gene>
    <name evidence="1" type="ORF">G210_1218</name>
</gene>
<dbReference type="EMBL" id="AOGT01001183">
    <property type="protein sequence ID" value="EMG48235.1"/>
    <property type="molecule type" value="Genomic_DNA"/>
</dbReference>
<sequence length="58" mass="6965">MSYLIKIREIIGHKHERNIFYLQVVFIDGSIRYVSYENVMKLHADMATKYLKENGFKL</sequence>
<reference evidence="1 2" key="1">
    <citation type="submission" date="2013-02" db="EMBL/GenBank/DDBJ databases">
        <title>Genome sequence of Candida maltosa Xu316, a potential industrial strain for xylitol and ethanol production.</title>
        <authorList>
            <person name="Yu J."/>
            <person name="Wang Q."/>
            <person name="Geng X."/>
            <person name="Bao W."/>
            <person name="He P."/>
            <person name="Cai J."/>
        </authorList>
    </citation>
    <scope>NUCLEOTIDE SEQUENCE [LARGE SCALE GENOMIC DNA]</scope>
    <source>
        <strain evidence="2">Xu316</strain>
    </source>
</reference>
<organism evidence="1 2">
    <name type="scientific">Candida maltosa (strain Xu316)</name>
    <name type="common">Yeast</name>
    <dbReference type="NCBI Taxonomy" id="1245528"/>
    <lineage>
        <taxon>Eukaryota</taxon>
        <taxon>Fungi</taxon>
        <taxon>Dikarya</taxon>
        <taxon>Ascomycota</taxon>
        <taxon>Saccharomycotina</taxon>
        <taxon>Pichiomycetes</taxon>
        <taxon>Debaryomycetaceae</taxon>
        <taxon>Candida/Lodderomyces clade</taxon>
        <taxon>Candida</taxon>
    </lineage>
</organism>
<dbReference type="Proteomes" id="UP000011777">
    <property type="component" value="Unassembled WGS sequence"/>
</dbReference>
<keyword evidence="2" id="KW-1185">Reference proteome</keyword>
<protein>
    <submittedName>
        <fullName evidence="1">Uncharacterized protein</fullName>
    </submittedName>
</protein>